<dbReference type="PANTHER" id="PTHR43433">
    <property type="entry name" value="HYDROLASE, ALPHA/BETA FOLD FAMILY PROTEIN"/>
    <property type="match status" value="1"/>
</dbReference>
<evidence type="ECO:0000313" key="3">
    <source>
        <dbReference type="Proteomes" id="UP000215767"/>
    </source>
</evidence>
<evidence type="ECO:0000259" key="1">
    <source>
        <dbReference type="Pfam" id="PF00561"/>
    </source>
</evidence>
<dbReference type="RefSeq" id="WP_094841656.1">
    <property type="nucleotide sequence ID" value="NZ_NEVS01000004.1"/>
</dbReference>
<evidence type="ECO:0000313" key="2">
    <source>
        <dbReference type="EMBL" id="OZI60240.1"/>
    </source>
</evidence>
<dbReference type="InterPro" id="IPR029058">
    <property type="entry name" value="AB_hydrolase_fold"/>
</dbReference>
<dbReference type="Pfam" id="PF00561">
    <property type="entry name" value="Abhydrolase_1"/>
    <property type="match status" value="1"/>
</dbReference>
<feature type="domain" description="AB hydrolase-1" evidence="1">
    <location>
        <begin position="21"/>
        <end position="249"/>
    </location>
</feature>
<dbReference type="OrthoDB" id="8957634at2"/>
<dbReference type="SUPFAM" id="SSF53474">
    <property type="entry name" value="alpha/beta-Hydrolases"/>
    <property type="match status" value="1"/>
</dbReference>
<dbReference type="InterPro" id="IPR050471">
    <property type="entry name" value="AB_hydrolase"/>
</dbReference>
<dbReference type="InterPro" id="IPR000073">
    <property type="entry name" value="AB_hydrolase_1"/>
</dbReference>
<dbReference type="PANTHER" id="PTHR43433:SF5">
    <property type="entry name" value="AB HYDROLASE-1 DOMAIN-CONTAINING PROTEIN"/>
    <property type="match status" value="1"/>
</dbReference>
<sequence length="265" mass="28022">MSTARIGDLEMHYKIQGAGDPIVLVAGYACDLTFWNAVVPTLAERYTVVAFDNRAVGRTKDDGRAFSIETMAADTAGLIRHLGYTRVGLVGQSMGGAIVQTMMASVPEVCGPCAIVNSTRSFSTTTLLALKTLLALREADADLDLLVDTALPWLAGKAWLASPRNVAGFTAALRDHPAPQSLADQKRQLQALGTFKAAPDAKPWIQPSLVISAAEDIITTPAEGRALAAILGAGYAELAGGHQTPIEEPVSLGEALRDFFVAHPR</sequence>
<accession>A0A261UGB2</accession>
<organism evidence="2 3">
    <name type="scientific">Bordetella genomosp. 11</name>
    <dbReference type="NCBI Taxonomy" id="1416808"/>
    <lineage>
        <taxon>Bacteria</taxon>
        <taxon>Pseudomonadati</taxon>
        <taxon>Pseudomonadota</taxon>
        <taxon>Betaproteobacteria</taxon>
        <taxon>Burkholderiales</taxon>
        <taxon>Alcaligenaceae</taxon>
        <taxon>Bordetella</taxon>
    </lineage>
</organism>
<comment type="caution">
    <text evidence="2">The sequence shown here is derived from an EMBL/GenBank/DDBJ whole genome shotgun (WGS) entry which is preliminary data.</text>
</comment>
<protein>
    <recommendedName>
        <fullName evidence="1">AB hydrolase-1 domain-containing protein</fullName>
    </recommendedName>
</protein>
<proteinExistence type="predicted"/>
<name>A0A261UGB2_9BORD</name>
<dbReference type="AlphaFoldDB" id="A0A261UGB2"/>
<dbReference type="EMBL" id="NEVS01000004">
    <property type="protein sequence ID" value="OZI60240.1"/>
    <property type="molecule type" value="Genomic_DNA"/>
</dbReference>
<dbReference type="Gene3D" id="3.40.50.1820">
    <property type="entry name" value="alpha/beta hydrolase"/>
    <property type="match status" value="1"/>
</dbReference>
<keyword evidence="3" id="KW-1185">Reference proteome</keyword>
<gene>
    <name evidence="2" type="ORF">CAL28_12415</name>
</gene>
<dbReference type="Proteomes" id="UP000215767">
    <property type="component" value="Unassembled WGS sequence"/>
</dbReference>
<reference evidence="3" key="1">
    <citation type="submission" date="2017-05" db="EMBL/GenBank/DDBJ databases">
        <title>Complete and WGS of Bordetella genogroups.</title>
        <authorList>
            <person name="Spilker T."/>
            <person name="Lipuma J."/>
        </authorList>
    </citation>
    <scope>NUCLEOTIDE SEQUENCE [LARGE SCALE GENOMIC DNA]</scope>
    <source>
        <strain evidence="3">AU8856</strain>
    </source>
</reference>